<dbReference type="GO" id="GO:0016853">
    <property type="term" value="F:isomerase activity"/>
    <property type="evidence" value="ECO:0007669"/>
    <property type="project" value="UniProtKB-KW"/>
</dbReference>
<dbReference type="InterPro" id="IPR013022">
    <property type="entry name" value="Xyl_isomerase-like_TIM-brl"/>
</dbReference>
<protein>
    <submittedName>
        <fullName evidence="2">Sugar phosphate isomerase/epimerase</fullName>
    </submittedName>
</protein>
<comment type="caution">
    <text evidence="2">The sequence shown here is derived from an EMBL/GenBank/DDBJ whole genome shotgun (WGS) entry which is preliminary data.</text>
</comment>
<name>A0A7W3IVH6_9ACTN</name>
<dbReference type="RefSeq" id="WP_182561598.1">
    <property type="nucleotide sequence ID" value="NZ_JACGWT010000006.1"/>
</dbReference>
<dbReference type="PANTHER" id="PTHR12110">
    <property type="entry name" value="HYDROXYPYRUVATE ISOMERASE"/>
    <property type="match status" value="1"/>
</dbReference>
<dbReference type="EMBL" id="JACGWT010000006">
    <property type="protein sequence ID" value="MBA8796009.1"/>
    <property type="molecule type" value="Genomic_DNA"/>
</dbReference>
<proteinExistence type="predicted"/>
<keyword evidence="3" id="KW-1185">Reference proteome</keyword>
<evidence type="ECO:0000313" key="3">
    <source>
        <dbReference type="Proteomes" id="UP000523079"/>
    </source>
</evidence>
<dbReference type="InterPro" id="IPR050312">
    <property type="entry name" value="IolE/XylAMocC-like"/>
</dbReference>
<gene>
    <name evidence="2" type="ORF">FHX74_003650</name>
</gene>
<dbReference type="InterPro" id="IPR036237">
    <property type="entry name" value="Xyl_isomerase-like_sf"/>
</dbReference>
<dbReference type="Proteomes" id="UP000523079">
    <property type="component" value="Unassembled WGS sequence"/>
</dbReference>
<organism evidence="2 3">
    <name type="scientific">Microlunatus kandeliicorticis</name>
    <dbReference type="NCBI Taxonomy" id="1759536"/>
    <lineage>
        <taxon>Bacteria</taxon>
        <taxon>Bacillati</taxon>
        <taxon>Actinomycetota</taxon>
        <taxon>Actinomycetes</taxon>
        <taxon>Propionibacteriales</taxon>
        <taxon>Propionibacteriaceae</taxon>
        <taxon>Microlunatus</taxon>
    </lineage>
</organism>
<dbReference type="Pfam" id="PF01261">
    <property type="entry name" value="AP_endonuc_2"/>
    <property type="match status" value="1"/>
</dbReference>
<dbReference type="AlphaFoldDB" id="A0A7W3IVH6"/>
<dbReference type="PANTHER" id="PTHR12110:SF41">
    <property type="entry name" value="INOSOSE DEHYDRATASE"/>
    <property type="match status" value="1"/>
</dbReference>
<evidence type="ECO:0000313" key="2">
    <source>
        <dbReference type="EMBL" id="MBA8796009.1"/>
    </source>
</evidence>
<dbReference type="Gene3D" id="3.20.20.150">
    <property type="entry name" value="Divalent-metal-dependent TIM barrel enzymes"/>
    <property type="match status" value="1"/>
</dbReference>
<dbReference type="SUPFAM" id="SSF51658">
    <property type="entry name" value="Xylose isomerase-like"/>
    <property type="match status" value="1"/>
</dbReference>
<feature type="domain" description="Xylose isomerase-like TIM barrel" evidence="1">
    <location>
        <begin position="28"/>
        <end position="226"/>
    </location>
</feature>
<keyword evidence="2" id="KW-0413">Isomerase</keyword>
<evidence type="ECO:0000259" key="1">
    <source>
        <dbReference type="Pfam" id="PF01261"/>
    </source>
</evidence>
<accession>A0A7W3IVH6</accession>
<sequence>MPAPEISVQLYSVHEALDADLDGTLGKLADIGLTKVEAFDFVRRVPELKASFEKYGLSSPTGHAILVEDAGVETPDGLLSVPPAEETFKAAAELGVGVVIDPFVPPAKWQTREQVEATASKLNSRAKEAAEHGLKVGYHNHDHEFRSVIDGRPAYDLFVELLDPEVALEVDLYWATAGGVDPAELLGRLGDRVVAVHMKDGPMREGITAAQLPDDQCPAGQGDVPLLPAVSAGSGVEYAVIEYDHYAGDIFDGIAQSYRYLSEQL</sequence>
<reference evidence="2 3" key="1">
    <citation type="submission" date="2020-07" db="EMBL/GenBank/DDBJ databases">
        <title>Sequencing the genomes of 1000 actinobacteria strains.</title>
        <authorList>
            <person name="Klenk H.-P."/>
        </authorList>
    </citation>
    <scope>NUCLEOTIDE SEQUENCE [LARGE SCALE GENOMIC DNA]</scope>
    <source>
        <strain evidence="2 3">DSM 100723</strain>
    </source>
</reference>